<feature type="binding site" evidence="4">
    <location>
        <position position="115"/>
    </location>
    <ligand>
        <name>substrate</name>
    </ligand>
</feature>
<organism evidence="6 7">
    <name type="scientific">Xanthomonas albilineans (strain GPE PC73 / CFBP 7063)</name>
    <dbReference type="NCBI Taxonomy" id="380358"/>
    <lineage>
        <taxon>Bacteria</taxon>
        <taxon>Pseudomonadati</taxon>
        <taxon>Pseudomonadota</taxon>
        <taxon>Gammaproteobacteria</taxon>
        <taxon>Lysobacterales</taxon>
        <taxon>Lysobacteraceae</taxon>
        <taxon>Xanthomonas</taxon>
    </lineage>
</organism>
<dbReference type="InterPro" id="IPR007440">
    <property type="entry name" value="Chorismate--pyruvate_lyase"/>
</dbReference>
<evidence type="ECO:0000256" key="1">
    <source>
        <dbReference type="ARBA" id="ARBA00022490"/>
    </source>
</evidence>
<feature type="binding site" evidence="4">
    <location>
        <position position="176"/>
    </location>
    <ligand>
        <name>substrate</name>
    </ligand>
</feature>
<comment type="catalytic activity">
    <reaction evidence="4">
        <text>chorismate = 4-hydroxybenzoate + pyruvate</text>
        <dbReference type="Rhea" id="RHEA:16505"/>
        <dbReference type="ChEBI" id="CHEBI:15361"/>
        <dbReference type="ChEBI" id="CHEBI:17879"/>
        <dbReference type="ChEBI" id="CHEBI:29748"/>
        <dbReference type="EC" id="4.1.3.40"/>
    </reaction>
</comment>
<keyword evidence="2 4" id="KW-0831">Ubiquinone biosynthesis</keyword>
<dbReference type="Gene3D" id="3.40.1410.10">
    <property type="entry name" value="Chorismate lyase-like"/>
    <property type="match status" value="1"/>
</dbReference>
<dbReference type="KEGG" id="xal:XALC_1522"/>
<comment type="caution">
    <text evidence="4">Lacks conserved residue(s) required for the propagation of feature annotation.</text>
</comment>
<protein>
    <recommendedName>
        <fullName evidence="4">Probable chorismate pyruvate-lyase</fullName>
        <shortName evidence="4">CL</shortName>
        <shortName evidence="4">CPL</shortName>
        <ecNumber evidence="4">4.1.3.40</ecNumber>
    </recommendedName>
</protein>
<dbReference type="HAMAP" id="MF_01632">
    <property type="entry name" value="UbiC"/>
    <property type="match status" value="1"/>
</dbReference>
<dbReference type="GO" id="GO:0006744">
    <property type="term" value="P:ubiquinone biosynthetic process"/>
    <property type="evidence" value="ECO:0007669"/>
    <property type="project" value="UniProtKB-UniRule"/>
</dbReference>
<dbReference type="EC" id="4.1.3.40" evidence="4"/>
<dbReference type="PANTHER" id="PTHR38683:SF1">
    <property type="entry name" value="CHORISMATE PYRUVATE-LYASE"/>
    <property type="match status" value="1"/>
</dbReference>
<reference evidence="6 7" key="1">
    <citation type="journal article" date="2009" name="BMC Genomics">
        <title>The complete genome sequence of Xanthomonas albilineans provides new insights into the reductive genome evolution of the xylem-limited Xanthomonadaceae.</title>
        <authorList>
            <person name="Pieretti I."/>
            <person name="Royer M."/>
            <person name="Barbe V."/>
            <person name="Carrere S."/>
            <person name="Koebnik R."/>
            <person name="Cociancich S."/>
            <person name="Couloux A."/>
            <person name="Darrasse A."/>
            <person name="Gouzy J."/>
            <person name="Jacques M.A."/>
            <person name="Lauber E."/>
            <person name="Manceau C."/>
            <person name="Mangenot S."/>
            <person name="Poussier S."/>
            <person name="Segurens B."/>
            <person name="Szurek B."/>
            <person name="Verdier V."/>
            <person name="Arlat M."/>
            <person name="Rott P."/>
        </authorList>
    </citation>
    <scope>NUCLEOTIDE SEQUENCE [LARGE SCALE GENOMIC DNA]</scope>
    <source>
        <strain evidence="7">GPE PC73 / CFBP 7063</strain>
    </source>
</reference>
<dbReference type="PANTHER" id="PTHR38683">
    <property type="entry name" value="CHORISMATE PYRUVATE-LYASE"/>
    <property type="match status" value="1"/>
</dbReference>
<keyword evidence="7" id="KW-1185">Reference proteome</keyword>
<evidence type="ECO:0000256" key="4">
    <source>
        <dbReference type="HAMAP-Rule" id="MF_01632"/>
    </source>
</evidence>
<feature type="binding site" evidence="4">
    <location>
        <position position="77"/>
    </location>
    <ligand>
        <name>substrate</name>
    </ligand>
</feature>
<evidence type="ECO:0000256" key="2">
    <source>
        <dbReference type="ARBA" id="ARBA00022688"/>
    </source>
</evidence>
<evidence type="ECO:0000313" key="6">
    <source>
        <dbReference type="EMBL" id="CBA16026.1"/>
    </source>
</evidence>
<dbReference type="eggNOG" id="COG3161">
    <property type="taxonomic scope" value="Bacteria"/>
</dbReference>
<dbReference type="EMBL" id="FP565176">
    <property type="protein sequence ID" value="CBA16026.1"/>
    <property type="molecule type" value="Genomic_DNA"/>
</dbReference>
<keyword evidence="1 4" id="KW-0963">Cytoplasm</keyword>
<evidence type="ECO:0000313" key="7">
    <source>
        <dbReference type="Proteomes" id="UP000001890"/>
    </source>
</evidence>
<comment type="similarity">
    <text evidence="4">Belongs to the UbiC family.</text>
</comment>
<dbReference type="STRING" id="380358.XALC_1522"/>
<proteinExistence type="inferred from homology"/>
<dbReference type="InterPro" id="IPR028978">
    <property type="entry name" value="Chorismate_lyase_/UTRA_dom_sf"/>
</dbReference>
<dbReference type="Pfam" id="PF04345">
    <property type="entry name" value="Chor_lyase"/>
    <property type="match status" value="1"/>
</dbReference>
<evidence type="ECO:0000256" key="5">
    <source>
        <dbReference type="SAM" id="MobiDB-lite"/>
    </source>
</evidence>
<dbReference type="AlphaFoldDB" id="D2UDF3"/>
<dbReference type="GO" id="GO:0042866">
    <property type="term" value="P:pyruvate biosynthetic process"/>
    <property type="evidence" value="ECO:0007669"/>
    <property type="project" value="UniProtKB-UniRule"/>
</dbReference>
<dbReference type="GO" id="GO:0008813">
    <property type="term" value="F:chorismate lyase activity"/>
    <property type="evidence" value="ECO:0007669"/>
    <property type="project" value="UniProtKB-UniRule"/>
</dbReference>
<accession>D2UDF3</accession>
<dbReference type="Proteomes" id="UP000001890">
    <property type="component" value="Chromosome"/>
</dbReference>
<comment type="pathway">
    <text evidence="4">Cofactor biosynthesis; ubiquinone biosynthesis.</text>
</comment>
<keyword evidence="3 4" id="KW-0456">Lyase</keyword>
<keyword evidence="4" id="KW-0670">Pyruvate</keyword>
<dbReference type="UniPathway" id="UPA00232"/>
<comment type="subcellular location">
    <subcellularLocation>
        <location evidence="4">Cytoplasm</location>
    </subcellularLocation>
</comment>
<dbReference type="GO" id="GO:0005829">
    <property type="term" value="C:cytosol"/>
    <property type="evidence" value="ECO:0007669"/>
    <property type="project" value="TreeGrafter"/>
</dbReference>
<gene>
    <name evidence="6" type="primary">albXX</name>
    <name evidence="4" type="synonym">ubiC</name>
    <name evidence="6" type="ordered locus">XALc_1522</name>
</gene>
<dbReference type="SUPFAM" id="SSF64288">
    <property type="entry name" value="Chorismate lyase-like"/>
    <property type="match status" value="1"/>
</dbReference>
<feature type="region of interest" description="Disordered" evidence="5">
    <location>
        <begin position="196"/>
        <end position="217"/>
    </location>
</feature>
<sequence length="217" mass="24382">MSLAIRYRVTDATWRMHPPSPLNTQQKDWLTRGGSLTAHLCLLGQVQVQVQREHKAMAWLDEYRVLGLSRCLLVWVREVVLVVDAKPYVYARSLTPLTASYNAWQAVRSIGSRPLADLLFRDRSVLRSALASRRITAQHPLHRRACNFVAQSHATQALLTRRSVFTRQGAPLLITECMLPALWAKLEPVAAPRQASLSADGPCRHSAQIVSPESMLE</sequence>
<evidence type="ECO:0000256" key="3">
    <source>
        <dbReference type="ARBA" id="ARBA00023239"/>
    </source>
</evidence>
<name>D2UDF3_XANAP</name>
<comment type="function">
    <text evidence="4">Removes the pyruvyl group from chorismate, with concomitant aromatization of the ring, to provide 4-hydroxybenzoate (4HB) for the ubiquinone pathway.</text>
</comment>